<evidence type="ECO:0000313" key="1">
    <source>
        <dbReference type="EMBL" id="GAI32988.1"/>
    </source>
</evidence>
<protein>
    <submittedName>
        <fullName evidence="1">Uncharacterized protein</fullName>
    </submittedName>
</protein>
<comment type="caution">
    <text evidence="1">The sequence shown here is derived from an EMBL/GenBank/DDBJ whole genome shotgun (WGS) entry which is preliminary data.</text>
</comment>
<organism evidence="1">
    <name type="scientific">marine sediment metagenome</name>
    <dbReference type="NCBI Taxonomy" id="412755"/>
    <lineage>
        <taxon>unclassified sequences</taxon>
        <taxon>metagenomes</taxon>
        <taxon>ecological metagenomes</taxon>
    </lineage>
</organism>
<name>X1MNW0_9ZZZZ</name>
<gene>
    <name evidence="1" type="ORF">S06H3_47161</name>
</gene>
<dbReference type="EMBL" id="BARV01029602">
    <property type="protein sequence ID" value="GAI32988.1"/>
    <property type="molecule type" value="Genomic_DNA"/>
</dbReference>
<proteinExistence type="predicted"/>
<sequence length="65" mass="7811">GKDNGERQKEYQKLILQGDNRISKQVLNNFFLGNKKFITEMERKFEVCNLRNRRGRPKDVEKNIK</sequence>
<reference evidence="1" key="1">
    <citation type="journal article" date="2014" name="Front. Microbiol.">
        <title>High frequency of phylogenetically diverse reductive dehalogenase-homologous genes in deep subseafloor sedimentary metagenomes.</title>
        <authorList>
            <person name="Kawai M."/>
            <person name="Futagami T."/>
            <person name="Toyoda A."/>
            <person name="Takaki Y."/>
            <person name="Nishi S."/>
            <person name="Hori S."/>
            <person name="Arai W."/>
            <person name="Tsubouchi T."/>
            <person name="Morono Y."/>
            <person name="Uchiyama I."/>
            <person name="Ito T."/>
            <person name="Fujiyama A."/>
            <person name="Inagaki F."/>
            <person name="Takami H."/>
        </authorList>
    </citation>
    <scope>NUCLEOTIDE SEQUENCE</scope>
    <source>
        <strain evidence="1">Expedition CK06-06</strain>
    </source>
</reference>
<feature type="non-terminal residue" evidence="1">
    <location>
        <position position="1"/>
    </location>
</feature>
<accession>X1MNW0</accession>
<dbReference type="AlphaFoldDB" id="X1MNW0"/>